<gene>
    <name evidence="9" type="ORF">GRI40_08425</name>
</gene>
<evidence type="ECO:0000256" key="5">
    <source>
        <dbReference type="ARBA" id="ARBA00023136"/>
    </source>
</evidence>
<keyword evidence="3 6" id="KW-0812">Transmembrane</keyword>
<evidence type="ECO:0000256" key="1">
    <source>
        <dbReference type="ARBA" id="ARBA00004651"/>
    </source>
</evidence>
<name>A0A6I4TCG7_9SPHN</name>
<evidence type="ECO:0000259" key="7">
    <source>
        <dbReference type="Pfam" id="PF00482"/>
    </source>
</evidence>
<comment type="subcellular location">
    <subcellularLocation>
        <location evidence="1">Cell membrane</location>
        <topology evidence="1">Multi-pass membrane protein</topology>
    </subcellularLocation>
</comment>
<dbReference type="EMBL" id="WTZA01000001">
    <property type="protein sequence ID" value="MXO75239.1"/>
    <property type="molecule type" value="Genomic_DNA"/>
</dbReference>
<evidence type="ECO:0000256" key="2">
    <source>
        <dbReference type="ARBA" id="ARBA00022475"/>
    </source>
</evidence>
<dbReference type="OrthoDB" id="9803381at2"/>
<dbReference type="InterPro" id="IPR018076">
    <property type="entry name" value="T2SS_GspF_dom"/>
</dbReference>
<dbReference type="Pfam" id="PF00482">
    <property type="entry name" value="T2SSF"/>
    <property type="match status" value="1"/>
</dbReference>
<evidence type="ECO:0000256" key="3">
    <source>
        <dbReference type="ARBA" id="ARBA00022692"/>
    </source>
</evidence>
<dbReference type="AlphaFoldDB" id="A0A6I4TCG7"/>
<feature type="transmembrane region" description="Helical" evidence="6">
    <location>
        <begin position="6"/>
        <end position="30"/>
    </location>
</feature>
<keyword evidence="2" id="KW-1003">Cell membrane</keyword>
<dbReference type="InterPro" id="IPR045824">
    <property type="entry name" value="T2SS_TadB-like_N"/>
</dbReference>
<feature type="transmembrane region" description="Helical" evidence="6">
    <location>
        <begin position="305"/>
        <end position="325"/>
    </location>
</feature>
<evidence type="ECO:0000259" key="8">
    <source>
        <dbReference type="Pfam" id="PF19360"/>
    </source>
</evidence>
<dbReference type="Proteomes" id="UP000439522">
    <property type="component" value="Unassembled WGS sequence"/>
</dbReference>
<evidence type="ECO:0000313" key="10">
    <source>
        <dbReference type="Proteomes" id="UP000439522"/>
    </source>
</evidence>
<dbReference type="GO" id="GO:0005886">
    <property type="term" value="C:plasma membrane"/>
    <property type="evidence" value="ECO:0007669"/>
    <property type="project" value="UniProtKB-SubCell"/>
</dbReference>
<feature type="transmembrane region" description="Helical" evidence="6">
    <location>
        <begin position="97"/>
        <end position="121"/>
    </location>
</feature>
<dbReference type="PANTHER" id="PTHR35007:SF1">
    <property type="entry name" value="PILUS ASSEMBLY PROTEIN"/>
    <property type="match status" value="1"/>
</dbReference>
<dbReference type="InterPro" id="IPR042094">
    <property type="entry name" value="T2SS_GspF_sf"/>
</dbReference>
<organism evidence="9 10">
    <name type="scientific">Tsuneonella aeria</name>
    <dbReference type="NCBI Taxonomy" id="1837929"/>
    <lineage>
        <taxon>Bacteria</taxon>
        <taxon>Pseudomonadati</taxon>
        <taxon>Pseudomonadota</taxon>
        <taxon>Alphaproteobacteria</taxon>
        <taxon>Sphingomonadales</taxon>
        <taxon>Erythrobacteraceae</taxon>
        <taxon>Tsuneonella</taxon>
    </lineage>
</organism>
<evidence type="ECO:0000256" key="4">
    <source>
        <dbReference type="ARBA" id="ARBA00022989"/>
    </source>
</evidence>
<sequence>MLEPLLRILVLLAIFASVFLLSQVVLGAFWRNRARVAAVNKRLQLLRQGADRVEIAAQLRKNAISDFEEFPGPIASVLRSLQRALFAAAVPLSVGQLLFWMAVGFTLVSVVLLLGASFAGFPLTAGVFLLAFALAFAMAAGLPVIIINMIGQRRRKKMEQQFPVSIDIFVRALRSGHPVAGAITLLTTEMEDPIGSEFGLVSDEVAYGADLTDALDAMAERWDMEDIRMFVVSLAVQSETGGNLAEILENLSTIIRARASLYLKVRSLSSEGRMTGWILTVLPVITFVGMFFVNPAFYLDVAGDPIFMFGLPTMIVWYFIGVFWIRKLVDIKV</sequence>
<dbReference type="PANTHER" id="PTHR35007">
    <property type="entry name" value="INTEGRAL MEMBRANE PROTEIN-RELATED"/>
    <property type="match status" value="1"/>
</dbReference>
<keyword evidence="4 6" id="KW-1133">Transmembrane helix</keyword>
<feature type="transmembrane region" description="Helical" evidence="6">
    <location>
        <begin position="274"/>
        <end position="293"/>
    </location>
</feature>
<dbReference type="Pfam" id="PF19360">
    <property type="entry name" value="TadB_TadC_N"/>
    <property type="match status" value="1"/>
</dbReference>
<evidence type="ECO:0000313" key="9">
    <source>
        <dbReference type="EMBL" id="MXO75239.1"/>
    </source>
</evidence>
<reference evidence="9 10" key="1">
    <citation type="submission" date="2019-12" db="EMBL/GenBank/DDBJ databases">
        <title>Genomic-based taxomic classification of the family Erythrobacteraceae.</title>
        <authorList>
            <person name="Xu L."/>
        </authorList>
    </citation>
    <scope>NUCLEOTIDE SEQUENCE [LARGE SCALE GENOMIC DNA]</scope>
    <source>
        <strain evidence="9 10">100921-2</strain>
    </source>
</reference>
<protein>
    <submittedName>
        <fullName evidence="9">Secretion system protein</fullName>
    </submittedName>
</protein>
<keyword evidence="5 6" id="KW-0472">Membrane</keyword>
<feature type="domain" description="Type II secretion system protein GspF" evidence="7">
    <location>
        <begin position="168"/>
        <end position="290"/>
    </location>
</feature>
<dbReference type="RefSeq" id="WP_160610903.1">
    <property type="nucleotide sequence ID" value="NZ_WTZA01000001.1"/>
</dbReference>
<evidence type="ECO:0000256" key="6">
    <source>
        <dbReference type="SAM" id="Phobius"/>
    </source>
</evidence>
<comment type="caution">
    <text evidence="9">The sequence shown here is derived from an EMBL/GenBank/DDBJ whole genome shotgun (WGS) entry which is preliminary data.</text>
</comment>
<keyword evidence="10" id="KW-1185">Reference proteome</keyword>
<accession>A0A6I4TCG7</accession>
<proteinExistence type="predicted"/>
<feature type="domain" description="Type II secretion system protein TadB-like N-terminal" evidence="8">
    <location>
        <begin position="8"/>
        <end position="115"/>
    </location>
</feature>
<dbReference type="Gene3D" id="1.20.81.30">
    <property type="entry name" value="Type II secretion system (T2SS), domain F"/>
    <property type="match status" value="1"/>
</dbReference>
<feature type="transmembrane region" description="Helical" evidence="6">
    <location>
        <begin position="127"/>
        <end position="150"/>
    </location>
</feature>